<gene>
    <name evidence="3" type="ORF">EHW67_17825</name>
</gene>
<dbReference type="OrthoDB" id="1522765at2"/>
<feature type="chain" id="PRO_5018695510" evidence="1">
    <location>
        <begin position="24"/>
        <end position="427"/>
    </location>
</feature>
<dbReference type="EMBL" id="RQPJ01000021">
    <property type="protein sequence ID" value="RTE52057.1"/>
    <property type="molecule type" value="Genomic_DNA"/>
</dbReference>
<dbReference type="Gene3D" id="3.40.710.10">
    <property type="entry name" value="DD-peptidase/beta-lactamase superfamily"/>
    <property type="match status" value="1"/>
</dbReference>
<evidence type="ECO:0000259" key="2">
    <source>
        <dbReference type="Pfam" id="PF00144"/>
    </source>
</evidence>
<dbReference type="Proteomes" id="UP000267585">
    <property type="component" value="Unassembled WGS sequence"/>
</dbReference>
<dbReference type="InterPro" id="IPR050789">
    <property type="entry name" value="Diverse_Enzym_Activities"/>
</dbReference>
<keyword evidence="4" id="KW-1185">Reference proteome</keyword>
<sequence length="427" mass="46953">MIRLLKRGRVFLACIFWISLTQAQSLPTASPEAVGVSSERLNRLSTTLSQYVQDGKMAGSVALIARRGKIVYHEAFGDSDMEADKKMTPDAMFRIASQTKAIVSVAVMILQEEGKLLIKDPIGDYLPEWKQTTVAKTTEDGGYEVVKAKRAITIRDLLTHTAGIGYGHGPAKKEWEKASIQNWYFAHRDEPIAATVSRMAKLPMDAQPGERFVYGYNTDILGVIVEKVSGKPLDVFIKERILDPLNMVDTYFYLPKNKANRLATSYMAHKGKPLERSPNPGLGVGQGHYVEGPRKSFSGGAGLVSTAMDYAKFLQMMLNGGELAENRILSPKTVELMVADHVDVRGIPYGSRKGSGFGLGFSITKNVGERGEAGSVGTFEWGGAYGSTYWADPVEELVVVYFKQLIPTNGLDDHAKLRSLVYQAIME</sequence>
<organism evidence="3 4">
    <name type="scientific">Arenibacter aquaticus</name>
    <dbReference type="NCBI Taxonomy" id="2489054"/>
    <lineage>
        <taxon>Bacteria</taxon>
        <taxon>Pseudomonadati</taxon>
        <taxon>Bacteroidota</taxon>
        <taxon>Flavobacteriia</taxon>
        <taxon>Flavobacteriales</taxon>
        <taxon>Flavobacteriaceae</taxon>
        <taxon>Arenibacter</taxon>
    </lineage>
</organism>
<dbReference type="InterPro" id="IPR012338">
    <property type="entry name" value="Beta-lactam/transpept-like"/>
</dbReference>
<evidence type="ECO:0000313" key="4">
    <source>
        <dbReference type="Proteomes" id="UP000267585"/>
    </source>
</evidence>
<dbReference type="SUPFAM" id="SSF56601">
    <property type="entry name" value="beta-lactamase/transpeptidase-like"/>
    <property type="match status" value="1"/>
</dbReference>
<feature type="signal peptide" evidence="1">
    <location>
        <begin position="1"/>
        <end position="23"/>
    </location>
</feature>
<evidence type="ECO:0000256" key="1">
    <source>
        <dbReference type="SAM" id="SignalP"/>
    </source>
</evidence>
<protein>
    <submittedName>
        <fullName evidence="3">Class A beta-lactamase-related serine hydrolase</fullName>
    </submittedName>
</protein>
<reference evidence="3 4" key="1">
    <citation type="submission" date="2018-11" db="EMBL/GenBank/DDBJ databases">
        <title>Arenibacter aquaticus sp.nov., a marine bacterium isolated from surface seawater in the South China Sea.</title>
        <authorList>
            <person name="Guo J."/>
            <person name="Sun J."/>
        </authorList>
    </citation>
    <scope>NUCLEOTIDE SEQUENCE [LARGE SCALE GENOMIC DNA]</scope>
    <source>
        <strain evidence="3 4">GUO666</strain>
    </source>
</reference>
<comment type="caution">
    <text evidence="3">The sequence shown here is derived from an EMBL/GenBank/DDBJ whole genome shotgun (WGS) entry which is preliminary data.</text>
</comment>
<proteinExistence type="predicted"/>
<dbReference type="AlphaFoldDB" id="A0A3S0AC27"/>
<dbReference type="GO" id="GO:0016787">
    <property type="term" value="F:hydrolase activity"/>
    <property type="evidence" value="ECO:0007669"/>
    <property type="project" value="UniProtKB-KW"/>
</dbReference>
<feature type="domain" description="Beta-lactamase-related" evidence="2">
    <location>
        <begin position="46"/>
        <end position="408"/>
    </location>
</feature>
<evidence type="ECO:0000313" key="3">
    <source>
        <dbReference type="EMBL" id="RTE52057.1"/>
    </source>
</evidence>
<name>A0A3S0AC27_9FLAO</name>
<dbReference type="RefSeq" id="WP_126163742.1">
    <property type="nucleotide sequence ID" value="NZ_RQPJ01000021.1"/>
</dbReference>
<dbReference type="PANTHER" id="PTHR43283:SF3">
    <property type="entry name" value="BETA-LACTAMASE FAMILY PROTEIN (AFU_ORTHOLOGUE AFUA_5G07500)"/>
    <property type="match status" value="1"/>
</dbReference>
<keyword evidence="3" id="KW-0378">Hydrolase</keyword>
<dbReference type="Pfam" id="PF00144">
    <property type="entry name" value="Beta-lactamase"/>
    <property type="match status" value="1"/>
</dbReference>
<dbReference type="InterPro" id="IPR001466">
    <property type="entry name" value="Beta-lactam-related"/>
</dbReference>
<keyword evidence="1" id="KW-0732">Signal</keyword>
<accession>A0A3S0AC27</accession>
<dbReference type="PANTHER" id="PTHR43283">
    <property type="entry name" value="BETA-LACTAMASE-RELATED"/>
    <property type="match status" value="1"/>
</dbReference>